<protein>
    <recommendedName>
        <fullName evidence="2">Aminotransferase class V domain-containing protein</fullName>
    </recommendedName>
</protein>
<dbReference type="InterPro" id="IPR015422">
    <property type="entry name" value="PyrdxlP-dep_Trfase_small"/>
</dbReference>
<reference evidence="3 4" key="1">
    <citation type="submission" date="2006-10" db="EMBL/GenBank/DDBJ databases">
        <title>The Genome Sequence of Batrachochytrium dendrobatidis JEL423.</title>
        <authorList>
            <consortium name="The Broad Institute Genome Sequencing Platform"/>
            <person name="Birren B."/>
            <person name="Lander E."/>
            <person name="Galagan J."/>
            <person name="Cuomo C."/>
            <person name="Devon K."/>
            <person name="Jaffe D."/>
            <person name="Butler J."/>
            <person name="Alvarez P."/>
            <person name="Gnerre S."/>
            <person name="Grabherr M."/>
            <person name="Kleber M."/>
            <person name="Mauceli E."/>
            <person name="Brockman W."/>
            <person name="Young S."/>
            <person name="LaButti K."/>
            <person name="Sykes S."/>
            <person name="DeCaprio D."/>
            <person name="Crawford M."/>
            <person name="Koehrsen M."/>
            <person name="Engels R."/>
            <person name="Montgomery P."/>
            <person name="Pearson M."/>
            <person name="Howarth C."/>
            <person name="Larson L."/>
            <person name="White J."/>
            <person name="O'Leary S."/>
            <person name="Kodira C."/>
            <person name="Zeng Q."/>
            <person name="Yandava C."/>
            <person name="Alvarado L."/>
            <person name="Longcore J."/>
            <person name="James T."/>
        </authorList>
    </citation>
    <scope>NUCLEOTIDE SEQUENCE [LARGE SCALE GENOMIC DNA]</scope>
    <source>
        <strain evidence="3 4">JEL423</strain>
    </source>
</reference>
<organism evidence="3 4">
    <name type="scientific">Batrachochytrium dendrobatidis (strain JEL423)</name>
    <dbReference type="NCBI Taxonomy" id="403673"/>
    <lineage>
        <taxon>Eukaryota</taxon>
        <taxon>Fungi</taxon>
        <taxon>Fungi incertae sedis</taxon>
        <taxon>Chytridiomycota</taxon>
        <taxon>Chytridiomycota incertae sedis</taxon>
        <taxon>Chytridiomycetes</taxon>
        <taxon>Rhizophydiales</taxon>
        <taxon>Rhizophydiales incertae sedis</taxon>
        <taxon>Batrachochytrium</taxon>
    </lineage>
</organism>
<name>A0A177WPT9_BATDL</name>
<dbReference type="AlphaFoldDB" id="A0A177WPT9"/>
<evidence type="ECO:0000313" key="3">
    <source>
        <dbReference type="EMBL" id="OAJ41371.1"/>
    </source>
</evidence>
<dbReference type="Pfam" id="PF00266">
    <property type="entry name" value="Aminotran_5"/>
    <property type="match status" value="1"/>
</dbReference>
<dbReference type="eggNOG" id="KOG1549">
    <property type="taxonomic scope" value="Eukaryota"/>
</dbReference>
<dbReference type="Proteomes" id="UP000077115">
    <property type="component" value="Unassembled WGS sequence"/>
</dbReference>
<dbReference type="InterPro" id="IPR015421">
    <property type="entry name" value="PyrdxlP-dep_Trfase_major"/>
</dbReference>
<evidence type="ECO:0000256" key="1">
    <source>
        <dbReference type="ARBA" id="ARBA00022898"/>
    </source>
</evidence>
<proteinExistence type="predicted"/>
<dbReference type="InterPro" id="IPR015424">
    <property type="entry name" value="PyrdxlP-dep_Trfase"/>
</dbReference>
<accession>A0A177WPT9</accession>
<sequence length="469" mass="52224">MSSLYTQATALLNLTTEEYALVRPKNTLFEQEWVDYFHATSCPEFGLTTKNTLFKLLGTVDPDSISATAVSFLAHGSYGAVSTPTLDVLQKWSAKMEYNPVDFFYNQLFPYMVRSQRDAAAFVGSAPHNIQLVTNVEYGISAVLKSIPFCKGDLIIAFDFTYSAVLNALDAAAMASHASVIRIPTPDPITSESIVLALETFLKSIENDFIGKIKLGLFEHITSPTGLVLPIDLIIQICRRNNILTLIDGAHGIGQVELHLDDLGPDFYVTNPHKWLCNGRGCALLYIQPKHHKLIHPVVTSWGMNQGIHAEFLWQGTADYSPYLSLVTSIRLYIWLNPNKIMTRNRLIALEVGKILSSIWCTNTLSPDESMTSSMIAVLIPPRVGLPAKTCETDTCAFSTLHDILYTVHQIEVPVFTFKGKQYVRVSIHMYNDLQDCLRLAEAVLLAQGYADNHASFATLSMWKLKLNI</sequence>
<feature type="domain" description="Aminotransferase class V" evidence="2">
    <location>
        <begin position="116"/>
        <end position="436"/>
    </location>
</feature>
<dbReference type="SUPFAM" id="SSF53383">
    <property type="entry name" value="PLP-dependent transferases"/>
    <property type="match status" value="1"/>
</dbReference>
<keyword evidence="1" id="KW-0663">Pyridoxal phosphate</keyword>
<evidence type="ECO:0000313" key="4">
    <source>
        <dbReference type="Proteomes" id="UP000077115"/>
    </source>
</evidence>
<dbReference type="OrthoDB" id="5978656at2759"/>
<dbReference type="PANTHER" id="PTHR43092:SF2">
    <property type="entry name" value="HERCYNYLCYSTEINE SULFOXIDE LYASE"/>
    <property type="match status" value="1"/>
</dbReference>
<dbReference type="Gene3D" id="3.40.640.10">
    <property type="entry name" value="Type I PLP-dependent aspartate aminotransferase-like (Major domain)"/>
    <property type="match status" value="1"/>
</dbReference>
<dbReference type="STRING" id="403673.A0A177WPT9"/>
<evidence type="ECO:0000259" key="2">
    <source>
        <dbReference type="Pfam" id="PF00266"/>
    </source>
</evidence>
<dbReference type="PANTHER" id="PTHR43092">
    <property type="entry name" value="L-CYSTEINE DESULFHYDRASE"/>
    <property type="match status" value="1"/>
</dbReference>
<reference evidence="3 4" key="2">
    <citation type="submission" date="2016-05" db="EMBL/GenBank/DDBJ databases">
        <title>Lineage-specific infection strategies underlie the spectrum of fungal disease in amphibians.</title>
        <authorList>
            <person name="Cuomo C.A."/>
            <person name="Farrer R.A."/>
            <person name="James T."/>
            <person name="Longcore J."/>
            <person name="Birren B."/>
        </authorList>
    </citation>
    <scope>NUCLEOTIDE SEQUENCE [LARGE SCALE GENOMIC DNA]</scope>
    <source>
        <strain evidence="3 4">JEL423</strain>
    </source>
</reference>
<dbReference type="Gene3D" id="3.90.1150.10">
    <property type="entry name" value="Aspartate Aminotransferase, domain 1"/>
    <property type="match status" value="1"/>
</dbReference>
<gene>
    <name evidence="3" type="ORF">BDEG_24986</name>
</gene>
<dbReference type="InterPro" id="IPR000192">
    <property type="entry name" value="Aminotrans_V_dom"/>
</dbReference>
<dbReference type="VEuPathDB" id="FungiDB:BDEG_24986"/>
<dbReference type="EMBL" id="DS022305">
    <property type="protein sequence ID" value="OAJ41371.1"/>
    <property type="molecule type" value="Genomic_DNA"/>
</dbReference>